<reference evidence="9 10" key="1">
    <citation type="submission" date="2020-02" db="EMBL/GenBank/DDBJ databases">
        <title>Bacillus aquiflavi sp. nov., isolated from yellow water of strong flavor Chinese baijiu in Yibin region of China.</title>
        <authorList>
            <person name="Xie J."/>
        </authorList>
    </citation>
    <scope>NUCLEOTIDE SEQUENCE [LARGE SCALE GENOMIC DNA]</scope>
    <source>
        <strain evidence="9 10">SA4</strain>
    </source>
</reference>
<dbReference type="GO" id="GO:0004177">
    <property type="term" value="F:aminopeptidase activity"/>
    <property type="evidence" value="ECO:0007669"/>
    <property type="project" value="UniProtKB-UniRule"/>
</dbReference>
<dbReference type="AlphaFoldDB" id="A0A6M0Q8I5"/>
<evidence type="ECO:0000256" key="6">
    <source>
        <dbReference type="PIRNR" id="PIRNR001123"/>
    </source>
</evidence>
<dbReference type="PANTHER" id="PTHR32481:SF0">
    <property type="entry name" value="AMINOPEPTIDASE YPDE-RELATED"/>
    <property type="match status" value="1"/>
</dbReference>
<evidence type="ECO:0000256" key="4">
    <source>
        <dbReference type="ARBA" id="ARBA00022723"/>
    </source>
</evidence>
<feature type="binding site" evidence="8">
    <location>
        <position position="231"/>
    </location>
    <ligand>
        <name>Zn(2+)</name>
        <dbReference type="ChEBI" id="CHEBI:29105"/>
        <label>1</label>
    </ligand>
</feature>
<feature type="binding site" evidence="8">
    <location>
        <position position="318"/>
    </location>
    <ligand>
        <name>Zn(2+)</name>
        <dbReference type="ChEBI" id="CHEBI:29105"/>
        <label>2</label>
    </ligand>
</feature>
<evidence type="ECO:0000313" key="10">
    <source>
        <dbReference type="Proteomes" id="UP000481043"/>
    </source>
</evidence>
<dbReference type="Gene3D" id="3.40.630.10">
    <property type="entry name" value="Zn peptidases"/>
    <property type="match status" value="1"/>
</dbReference>
<dbReference type="InterPro" id="IPR023367">
    <property type="entry name" value="Peptidase_M42_dom2"/>
</dbReference>
<dbReference type="SUPFAM" id="SSF53187">
    <property type="entry name" value="Zn-dependent exopeptidases"/>
    <property type="match status" value="1"/>
</dbReference>
<evidence type="ECO:0000256" key="1">
    <source>
        <dbReference type="ARBA" id="ARBA00006272"/>
    </source>
</evidence>
<gene>
    <name evidence="9" type="ORF">G4D63_13170</name>
</gene>
<evidence type="ECO:0000256" key="8">
    <source>
        <dbReference type="PIRSR" id="PIRSR001123-2"/>
    </source>
</evidence>
<dbReference type="GO" id="GO:0046872">
    <property type="term" value="F:metal ion binding"/>
    <property type="evidence" value="ECO:0007669"/>
    <property type="project" value="UniProtKB-UniRule"/>
</dbReference>
<evidence type="ECO:0000256" key="2">
    <source>
        <dbReference type="ARBA" id="ARBA00022438"/>
    </source>
</evidence>
<comment type="caution">
    <text evidence="9">The sequence shown here is derived from an EMBL/GenBank/DDBJ whole genome shotgun (WGS) entry which is preliminary data.</text>
</comment>
<dbReference type="SUPFAM" id="SSF101821">
    <property type="entry name" value="Aminopeptidase/glucanase lid domain"/>
    <property type="match status" value="1"/>
</dbReference>
<dbReference type="Gene3D" id="2.40.30.40">
    <property type="entry name" value="Peptidase M42, domain 2"/>
    <property type="match status" value="1"/>
</dbReference>
<keyword evidence="3" id="KW-0645">Protease</keyword>
<dbReference type="PANTHER" id="PTHR32481">
    <property type="entry name" value="AMINOPEPTIDASE"/>
    <property type="match status" value="1"/>
</dbReference>
<protein>
    <submittedName>
        <fullName evidence="9">M42 family metallopeptidase</fullName>
    </submittedName>
</protein>
<dbReference type="PIRSF" id="PIRSF001123">
    <property type="entry name" value="PepA_GA"/>
    <property type="match status" value="1"/>
</dbReference>
<dbReference type="InterPro" id="IPR008007">
    <property type="entry name" value="Peptidase_M42"/>
</dbReference>
<keyword evidence="2" id="KW-0031">Aminopeptidase</keyword>
<name>A0A6M0Q8I5_9BACI</name>
<dbReference type="Pfam" id="PF05343">
    <property type="entry name" value="Peptidase_M42"/>
    <property type="match status" value="1"/>
</dbReference>
<keyword evidence="10" id="KW-1185">Reference proteome</keyword>
<evidence type="ECO:0000313" key="9">
    <source>
        <dbReference type="EMBL" id="NEY72681.1"/>
    </source>
</evidence>
<proteinExistence type="inferred from homology"/>
<dbReference type="RefSeq" id="WP_163180135.1">
    <property type="nucleotide sequence ID" value="NZ_JAAIWM010000004.1"/>
</dbReference>
<comment type="cofactor">
    <cofactor evidence="8">
        <name>a divalent metal cation</name>
        <dbReference type="ChEBI" id="CHEBI:60240"/>
    </cofactor>
    <text evidence="8">Binds 2 divalent metal cations per subunit.</text>
</comment>
<organism evidence="9 10">
    <name type="scientific">Bacillus mesophilus</name>
    <dbReference type="NCBI Taxonomy" id="1808955"/>
    <lineage>
        <taxon>Bacteria</taxon>
        <taxon>Bacillati</taxon>
        <taxon>Bacillota</taxon>
        <taxon>Bacilli</taxon>
        <taxon>Bacillales</taxon>
        <taxon>Bacillaceae</taxon>
        <taxon>Bacillus</taxon>
    </lineage>
</organism>
<dbReference type="GO" id="GO:0006508">
    <property type="term" value="P:proteolysis"/>
    <property type="evidence" value="ECO:0007669"/>
    <property type="project" value="UniProtKB-KW"/>
</dbReference>
<feature type="binding site" evidence="8">
    <location>
        <position position="209"/>
    </location>
    <ligand>
        <name>Zn(2+)</name>
        <dbReference type="ChEBI" id="CHEBI:29105"/>
        <label>2</label>
    </ligand>
</feature>
<feature type="binding site" evidence="8">
    <location>
        <position position="178"/>
    </location>
    <ligand>
        <name>Zn(2+)</name>
        <dbReference type="ChEBI" id="CHEBI:29105"/>
        <label>1</label>
    </ligand>
</feature>
<keyword evidence="5" id="KW-0378">Hydrolase</keyword>
<dbReference type="EMBL" id="JAAIWM010000004">
    <property type="protein sequence ID" value="NEY72681.1"/>
    <property type="molecule type" value="Genomic_DNA"/>
</dbReference>
<dbReference type="Proteomes" id="UP000481043">
    <property type="component" value="Unassembled WGS sequence"/>
</dbReference>
<evidence type="ECO:0000256" key="7">
    <source>
        <dbReference type="PIRSR" id="PIRSR001123-1"/>
    </source>
</evidence>
<evidence type="ECO:0000256" key="5">
    <source>
        <dbReference type="ARBA" id="ARBA00022801"/>
    </source>
</evidence>
<keyword evidence="4 8" id="KW-0479">Metal-binding</keyword>
<feature type="active site" description="Proton acceptor" evidence="7">
    <location>
        <position position="208"/>
    </location>
</feature>
<evidence type="ECO:0000256" key="3">
    <source>
        <dbReference type="ARBA" id="ARBA00022670"/>
    </source>
</evidence>
<accession>A0A6M0Q8I5</accession>
<dbReference type="CDD" id="cd05656">
    <property type="entry name" value="M42_Frv"/>
    <property type="match status" value="1"/>
</dbReference>
<comment type="similarity">
    <text evidence="1 6">Belongs to the peptidase M42 family.</text>
</comment>
<sequence length="352" mass="38419">MKQLVKELTALHGPSGFEQPVVKFILEKLQNKVDDVRVDSHGNIIARKIGQTKGPKVVITAHMDEVGFIVRKIDENGLLRFEQLGGHDERVLPAQKVQVRTKTGYLTGVVGTISAHYRKFEQDSKVKKIRESYIDIGAESRQDAEALGVSLGDPVTWQPSFDFLGDERTGKVVGKGFDDRAGCAVILQTIEELKEFAGEVIAIFAVQEEIGLRGAKIAIESVEADLAVAVDTTAASDTPETVQDDIIQIGKGTGIKVMDFSLVAHPAVKERLINVAEENSIDFQYEIFPGIGTDGGAIHLANSGIPTGVLSIPSRYTHSATEVISLKDLEATKDVLKHFILSLKEEDQFTFI</sequence>
<feature type="binding site" evidence="8">
    <location>
        <position position="62"/>
    </location>
    <ligand>
        <name>Zn(2+)</name>
        <dbReference type="ChEBI" id="CHEBI:29105"/>
        <label>1</label>
    </ligand>
</feature>
<feature type="binding site" evidence="8">
    <location>
        <position position="178"/>
    </location>
    <ligand>
        <name>Zn(2+)</name>
        <dbReference type="ChEBI" id="CHEBI:29105"/>
        <label>2</label>
    </ligand>
</feature>
<dbReference type="InterPro" id="IPR051464">
    <property type="entry name" value="Peptidase_M42_aminopept"/>
</dbReference>